<dbReference type="Gene3D" id="3.90.1200.10">
    <property type="match status" value="1"/>
</dbReference>
<keyword evidence="2" id="KW-0808">Transferase</keyword>
<gene>
    <name evidence="2" type="ORF">SAMN04488051_10489</name>
</gene>
<dbReference type="OrthoDB" id="9255992at2"/>
<protein>
    <submittedName>
        <fullName evidence="2">Phosphotransferase enzyme family protein</fullName>
    </submittedName>
</protein>
<evidence type="ECO:0000259" key="1">
    <source>
        <dbReference type="Pfam" id="PF01636"/>
    </source>
</evidence>
<keyword evidence="3" id="KW-1185">Reference proteome</keyword>
<evidence type="ECO:0000313" key="2">
    <source>
        <dbReference type="EMBL" id="SEA57966.1"/>
    </source>
</evidence>
<dbReference type="EMBL" id="FNRM01000004">
    <property type="protein sequence ID" value="SEA57966.1"/>
    <property type="molecule type" value="Genomic_DNA"/>
</dbReference>
<accession>A0A1H4CC76</accession>
<dbReference type="Proteomes" id="UP000198773">
    <property type="component" value="Unassembled WGS sequence"/>
</dbReference>
<dbReference type="Pfam" id="PF01636">
    <property type="entry name" value="APH"/>
    <property type="match status" value="1"/>
</dbReference>
<dbReference type="InterPro" id="IPR011009">
    <property type="entry name" value="Kinase-like_dom_sf"/>
</dbReference>
<name>A0A1H4CC76_ALKAM</name>
<proteinExistence type="predicted"/>
<dbReference type="SUPFAM" id="SSF56112">
    <property type="entry name" value="Protein kinase-like (PK-like)"/>
    <property type="match status" value="1"/>
</dbReference>
<dbReference type="STRING" id="152573.SAMN04488051_10489"/>
<feature type="domain" description="Aminoglycoside phosphotransferase" evidence="1">
    <location>
        <begin position="69"/>
        <end position="275"/>
    </location>
</feature>
<sequence>MSNSAKAQDVLQQVCQDQDLIRLYGEGFRIDSHQIIETPFSTVFRLHSSSKGTPFRLYLKTLCESSDQAKAKAGIQNEYDIMVRLSQQFDRVKMLDVPHPVKLYADSASLLTEEVAGTELEDLLTGAARLFGQSSVKAAVQMTELAGVWLREFQQMTADKAVSVSFEPLALYCQERIDYLLQQQAPGVSASLNKAFMQLAKAAQAEGMPHGVFVAGCHGDFAPHNMITNKERLAVIDFTDYRMDCSLFDPINFLEKVGRMHNHFFYRSSFVEQLQSAFLKGYSLLGPEVTQSACYRLIRARCVLLRLFHYFMCRTRSWHMRIGHDAAYRESLAELHALLGSHQPSVLKQSLQ</sequence>
<dbReference type="AlphaFoldDB" id="A0A1H4CC76"/>
<organism evidence="2 3">
    <name type="scientific">Alkalimonas amylolytica</name>
    <dbReference type="NCBI Taxonomy" id="152573"/>
    <lineage>
        <taxon>Bacteria</taxon>
        <taxon>Pseudomonadati</taxon>
        <taxon>Pseudomonadota</taxon>
        <taxon>Gammaproteobacteria</taxon>
        <taxon>Alkalimonas</taxon>
    </lineage>
</organism>
<reference evidence="2 3" key="1">
    <citation type="submission" date="2016-10" db="EMBL/GenBank/DDBJ databases">
        <authorList>
            <person name="de Groot N.N."/>
        </authorList>
    </citation>
    <scope>NUCLEOTIDE SEQUENCE [LARGE SCALE GENOMIC DNA]</scope>
    <source>
        <strain evidence="2 3">CGMCC 1.3430</strain>
    </source>
</reference>
<evidence type="ECO:0000313" key="3">
    <source>
        <dbReference type="Proteomes" id="UP000198773"/>
    </source>
</evidence>
<dbReference type="RefSeq" id="WP_091342208.1">
    <property type="nucleotide sequence ID" value="NZ_FNRM01000004.1"/>
</dbReference>
<dbReference type="InterPro" id="IPR002575">
    <property type="entry name" value="Aminoglycoside_PTrfase"/>
</dbReference>
<dbReference type="GO" id="GO:0016740">
    <property type="term" value="F:transferase activity"/>
    <property type="evidence" value="ECO:0007669"/>
    <property type="project" value="UniProtKB-KW"/>
</dbReference>